<dbReference type="InParanoid" id="G8Y323"/>
<dbReference type="InterPro" id="IPR007052">
    <property type="entry name" value="CS_dom"/>
</dbReference>
<dbReference type="Gene3D" id="2.60.40.790">
    <property type="match status" value="1"/>
</dbReference>
<dbReference type="STRING" id="559304.G8Y323"/>
<dbReference type="InterPro" id="IPR007699">
    <property type="entry name" value="SGS_dom"/>
</dbReference>
<feature type="region of interest" description="Disordered" evidence="2">
    <location>
        <begin position="258"/>
        <end position="279"/>
    </location>
</feature>
<accession>G8Y323</accession>
<dbReference type="AlphaFoldDB" id="G8Y323"/>
<dbReference type="CDD" id="cd06466">
    <property type="entry name" value="p23_CS_SGT1_like"/>
    <property type="match status" value="1"/>
</dbReference>
<dbReference type="InterPro" id="IPR011990">
    <property type="entry name" value="TPR-like_helical_dom_sf"/>
</dbReference>
<feature type="region of interest" description="Disordered" evidence="2">
    <location>
        <begin position="126"/>
        <end position="162"/>
    </location>
</feature>
<feature type="region of interest" description="Disordered" evidence="2">
    <location>
        <begin position="340"/>
        <end position="359"/>
    </location>
</feature>
<dbReference type="InterPro" id="IPR008978">
    <property type="entry name" value="HSP20-like_chaperone"/>
</dbReference>
<dbReference type="FunCoup" id="G8Y323">
    <property type="interactions" value="1661"/>
</dbReference>
<evidence type="ECO:0000256" key="2">
    <source>
        <dbReference type="SAM" id="MobiDB-lite"/>
    </source>
</evidence>
<evidence type="ECO:0000259" key="4">
    <source>
        <dbReference type="PROSITE" id="PS51203"/>
    </source>
</evidence>
<feature type="domain" description="SGS" evidence="3">
    <location>
        <begin position="273"/>
        <end position="357"/>
    </location>
</feature>
<dbReference type="Gene3D" id="1.25.40.10">
    <property type="entry name" value="Tetratricopeptide repeat domain"/>
    <property type="match status" value="1"/>
</dbReference>
<dbReference type="Pfam" id="PF04969">
    <property type="entry name" value="CS"/>
    <property type="match status" value="1"/>
</dbReference>
<proteinExistence type="inferred from homology"/>
<dbReference type="PROSITE" id="PS51048">
    <property type="entry name" value="SGS"/>
    <property type="match status" value="1"/>
</dbReference>
<feature type="domain" description="CS" evidence="4">
    <location>
        <begin position="163"/>
        <end position="253"/>
    </location>
</feature>
<keyword evidence="6" id="KW-1185">Reference proteome</keyword>
<dbReference type="PROSITE" id="PS51203">
    <property type="entry name" value="CS"/>
    <property type="match status" value="1"/>
</dbReference>
<sequence length="359" mass="40359">MALEKLISEGDKQLHEKDYLSAIATFTSALKEAPKALQAFLKRATAYQKMSKYENAKRDIADAFEIANQRGKREDLGECYFKLGLVLYAEKDIVGALKNFERAVEYGCRETTASTWKTKVEYEVKKQQEDKTIPEQNGKGPDSSSASQPQSDQKVGKSDSSVKEKIKDDWYQSGDKVIITVYAKAVKESDVEFKADESSVLISFPISIGSEYQFEINPLFSTIDPQSSGFKVYSTKIEVSLKKKEAVKWSSLAGAEESNTLSNESSATHKPLSYPSSSKKAINWSSFDIQDEEETDKSETDFFAQLYKNTDDDTRRAMMKSYVESDGTVLTTNWEEARAKKFETSPPEGMVAKKWDSKT</sequence>
<dbReference type="SUPFAM" id="SSF49764">
    <property type="entry name" value="HSP20-like chaperones"/>
    <property type="match status" value="1"/>
</dbReference>
<dbReference type="Proteomes" id="UP000005222">
    <property type="component" value="Chromosome M"/>
</dbReference>
<dbReference type="GO" id="GO:0051087">
    <property type="term" value="F:protein-folding chaperone binding"/>
    <property type="evidence" value="ECO:0007669"/>
    <property type="project" value="InterPro"/>
</dbReference>
<name>G8Y323_PICSO</name>
<dbReference type="EMBL" id="FO082047">
    <property type="protein sequence ID" value="CCE86184.1"/>
    <property type="molecule type" value="Genomic_DNA"/>
</dbReference>
<dbReference type="OrthoDB" id="1898560at2759"/>
<dbReference type="InterPro" id="IPR044563">
    <property type="entry name" value="Sgt1-like"/>
</dbReference>
<gene>
    <name evidence="5" type="primary">Piso0_005840</name>
    <name evidence="5" type="ORF">GNLVRS01_PISO0M23464g</name>
</gene>
<dbReference type="PANTHER" id="PTHR45862">
    <property type="entry name" value="PROTEIN SGT1 HOMOLOG"/>
    <property type="match status" value="1"/>
</dbReference>
<dbReference type="Pfam" id="PF05002">
    <property type="entry name" value="SGS"/>
    <property type="match status" value="1"/>
</dbReference>
<evidence type="ECO:0000259" key="3">
    <source>
        <dbReference type="PROSITE" id="PS51048"/>
    </source>
</evidence>
<comment type="similarity">
    <text evidence="1">Belongs to the SGT1 family.</text>
</comment>
<evidence type="ECO:0000313" key="5">
    <source>
        <dbReference type="EMBL" id="CCE86184.1"/>
    </source>
</evidence>
<reference evidence="5 6" key="1">
    <citation type="journal article" date="2012" name="G3 (Bethesda)">
        <title>Pichia sorbitophila, an interspecies yeast hybrid reveals early steps of genome resolution following polyploidization.</title>
        <authorList>
            <person name="Leh Louis V."/>
            <person name="Despons L."/>
            <person name="Friedrich A."/>
            <person name="Martin T."/>
            <person name="Durrens P."/>
            <person name="Casaregola S."/>
            <person name="Neuveglise C."/>
            <person name="Fairhead C."/>
            <person name="Marck C."/>
            <person name="Cruz J.A."/>
            <person name="Straub M.L."/>
            <person name="Kugler V."/>
            <person name="Sacerdot C."/>
            <person name="Uzunov Z."/>
            <person name="Thierry A."/>
            <person name="Weiss S."/>
            <person name="Bleykasten C."/>
            <person name="De Montigny J."/>
            <person name="Jacques N."/>
            <person name="Jung P."/>
            <person name="Lemaire M."/>
            <person name="Mallet S."/>
            <person name="Morel G."/>
            <person name="Richard G.F."/>
            <person name="Sarkar A."/>
            <person name="Savel G."/>
            <person name="Schacherer J."/>
            <person name="Seret M.L."/>
            <person name="Talla E."/>
            <person name="Samson G."/>
            <person name="Jubin C."/>
            <person name="Poulain J."/>
            <person name="Vacherie B."/>
            <person name="Barbe V."/>
            <person name="Pelletier E."/>
            <person name="Sherman D.J."/>
            <person name="Westhof E."/>
            <person name="Weissenbach J."/>
            <person name="Baret P.V."/>
            <person name="Wincker P."/>
            <person name="Gaillardin C."/>
            <person name="Dujon B."/>
            <person name="Souciet J.L."/>
        </authorList>
    </citation>
    <scope>NUCLEOTIDE SEQUENCE [LARGE SCALE GENOMIC DNA]</scope>
    <source>
        <strain evidence="6">ATCC MYA-4447 / BCRC 22081 / CBS 7064 / NBRC 10061 / NRRL Y-12695</strain>
    </source>
</reference>
<organism evidence="5 6">
    <name type="scientific">Pichia sorbitophila (strain ATCC MYA-4447 / BCRC 22081 / CBS 7064 / NBRC 10061 / NRRL Y-12695)</name>
    <name type="common">Hybrid yeast</name>
    <dbReference type="NCBI Taxonomy" id="559304"/>
    <lineage>
        <taxon>Eukaryota</taxon>
        <taxon>Fungi</taxon>
        <taxon>Dikarya</taxon>
        <taxon>Ascomycota</taxon>
        <taxon>Saccharomycotina</taxon>
        <taxon>Pichiomycetes</taxon>
        <taxon>Debaryomycetaceae</taxon>
        <taxon>Millerozyma</taxon>
    </lineage>
</organism>
<dbReference type="SUPFAM" id="SSF48452">
    <property type="entry name" value="TPR-like"/>
    <property type="match status" value="1"/>
</dbReference>
<dbReference type="InterPro" id="IPR019734">
    <property type="entry name" value="TPR_rpt"/>
</dbReference>
<dbReference type="SMART" id="SM00028">
    <property type="entry name" value="TPR"/>
    <property type="match status" value="3"/>
</dbReference>
<protein>
    <submittedName>
        <fullName evidence="5">Piso0_005840 protein</fullName>
    </submittedName>
</protein>
<evidence type="ECO:0000313" key="6">
    <source>
        <dbReference type="Proteomes" id="UP000005222"/>
    </source>
</evidence>
<dbReference type="eggNOG" id="KOG1309">
    <property type="taxonomic scope" value="Eukaryota"/>
</dbReference>
<dbReference type="HOGENOM" id="CLU_039532_3_0_1"/>
<dbReference type="OMA" id="WIKKCEE"/>
<feature type="compositionally biased region" description="Low complexity" evidence="2">
    <location>
        <begin position="141"/>
        <end position="153"/>
    </location>
</feature>
<evidence type="ECO:0000256" key="1">
    <source>
        <dbReference type="ARBA" id="ARBA00008509"/>
    </source>
</evidence>